<evidence type="ECO:0000313" key="1">
    <source>
        <dbReference type="EMBL" id="KJR79384.1"/>
    </source>
</evidence>
<dbReference type="EMBL" id="JZWS01000009">
    <property type="protein sequence ID" value="KJR79384.1"/>
    <property type="molecule type" value="Genomic_DNA"/>
</dbReference>
<organism evidence="1">
    <name type="scientific">Candidatus Aramenus sulfurataquae</name>
    <dbReference type="NCBI Taxonomy" id="1326980"/>
    <lineage>
        <taxon>Archaea</taxon>
        <taxon>Thermoproteota</taxon>
        <taxon>Thermoprotei</taxon>
        <taxon>Sulfolobales</taxon>
        <taxon>Sulfolobaceae</taxon>
        <taxon>Candidatus Aramenus</taxon>
    </lineage>
</organism>
<sequence length="123" mass="13733">MSLTLPCEFSVKEILPALRSIIAEKLVTEKGMPIYRAANAMGLTPAAVANYVNKRRGTGIRGLIEKDERLMSMVNDLVDRLTNNKVDNLSTYYCILCSEGKRALKKSGMEVPPCMYENYALIK</sequence>
<comment type="caution">
    <text evidence="1">The sequence shown here is derived from an EMBL/GenBank/DDBJ whole genome shotgun (WGS) entry which is preliminary data.</text>
</comment>
<evidence type="ECO:0000313" key="2">
    <source>
        <dbReference type="EMBL" id="MCL7344064.1"/>
    </source>
</evidence>
<dbReference type="EMBL" id="JZWS02000004">
    <property type="protein sequence ID" value="MCL7344064.1"/>
    <property type="molecule type" value="Genomic_DNA"/>
</dbReference>
<dbReference type="PATRIC" id="fig|1326980.8.peg.2243"/>
<dbReference type="PANTHER" id="PTHR40730:SF3">
    <property type="entry name" value="HTH CRO_C1-TYPE DOMAIN-CONTAINING PROTEIN"/>
    <property type="match status" value="1"/>
</dbReference>
<accession>A0A0F2LRA2</accession>
<name>A0A0F2LRA2_9CREN</name>
<reference evidence="1" key="1">
    <citation type="submission" date="2015-03" db="EMBL/GenBank/DDBJ databases">
        <title>Metagenome Sequencing of an Archaeal-Dominated Microbial Community from a Hot Spring at the Los Azufres Geothermal Field, Mexico.</title>
        <authorList>
            <person name="Servin-Garciduenas L.E."/>
            <person name="Martinez-Romero E."/>
        </authorList>
    </citation>
    <scope>NUCLEOTIDE SEQUENCE [LARGE SCALE GENOMIC DNA]</scope>
    <source>
        <strain evidence="1">AZ1-454</strain>
    </source>
</reference>
<dbReference type="AlphaFoldDB" id="A0A0F2LRA2"/>
<dbReference type="PANTHER" id="PTHR40730">
    <property type="entry name" value="TRANSCRIPTIONAL REGULATOR PROTEIN-LIKE PROTEIN"/>
    <property type="match status" value="1"/>
</dbReference>
<gene>
    <name evidence="2" type="ORF">TQ35_005765</name>
    <name evidence="1" type="ORF">TQ35_02185</name>
</gene>
<reference evidence="2" key="2">
    <citation type="submission" date="2022-05" db="EMBL/GenBank/DDBJ databases">
        <title>Metagenome Sequencing of an Archaeal-Dominated Microbial Community from a Hot Spring at the Los Azufres Geothermal Field, Mexico.</title>
        <authorList>
            <person name="Marin-Paredes R."/>
            <person name="Martinez-Romero E."/>
            <person name="Servin-Garciduenas L.E."/>
        </authorList>
    </citation>
    <scope>NUCLEOTIDE SEQUENCE</scope>
    <source>
        <strain evidence="2">AZ1-454</strain>
    </source>
</reference>
<protein>
    <submittedName>
        <fullName evidence="1">Transcriptional regulator</fullName>
    </submittedName>
</protein>
<proteinExistence type="predicted"/>